<reference evidence="1" key="1">
    <citation type="journal article" date="2023" name="G3 (Bethesda)">
        <title>A reference genome for the long-term kleptoplast-retaining sea slug Elysia crispata morphotype clarki.</title>
        <authorList>
            <person name="Eastman K.E."/>
            <person name="Pendleton A.L."/>
            <person name="Shaikh M.A."/>
            <person name="Suttiyut T."/>
            <person name="Ogas R."/>
            <person name="Tomko P."/>
            <person name="Gavelis G."/>
            <person name="Widhalm J.R."/>
            <person name="Wisecaver J.H."/>
        </authorList>
    </citation>
    <scope>NUCLEOTIDE SEQUENCE</scope>
    <source>
        <strain evidence="1">ECLA1</strain>
    </source>
</reference>
<dbReference type="AlphaFoldDB" id="A0AAE1APN2"/>
<proteinExistence type="predicted"/>
<sequence length="85" mass="9218">MPALNTPQNAPVQVVARLAPESHFAEMVRADRKCKVCSKPGNRKRKTNVCVQPAQESPIFVGMCASRPGTLELSSRSPRAVLTNS</sequence>
<comment type="caution">
    <text evidence="1">The sequence shown here is derived from an EMBL/GenBank/DDBJ whole genome shotgun (WGS) entry which is preliminary data.</text>
</comment>
<gene>
    <name evidence="1" type="ORF">RRG08_002925</name>
</gene>
<evidence type="ECO:0000313" key="1">
    <source>
        <dbReference type="EMBL" id="KAK3791569.1"/>
    </source>
</evidence>
<accession>A0AAE1APN2</accession>
<dbReference type="Proteomes" id="UP001283361">
    <property type="component" value="Unassembled WGS sequence"/>
</dbReference>
<keyword evidence="2" id="KW-1185">Reference proteome</keyword>
<organism evidence="1 2">
    <name type="scientific">Elysia crispata</name>
    <name type="common">lettuce slug</name>
    <dbReference type="NCBI Taxonomy" id="231223"/>
    <lineage>
        <taxon>Eukaryota</taxon>
        <taxon>Metazoa</taxon>
        <taxon>Spiralia</taxon>
        <taxon>Lophotrochozoa</taxon>
        <taxon>Mollusca</taxon>
        <taxon>Gastropoda</taxon>
        <taxon>Heterobranchia</taxon>
        <taxon>Euthyneura</taxon>
        <taxon>Panpulmonata</taxon>
        <taxon>Sacoglossa</taxon>
        <taxon>Placobranchoidea</taxon>
        <taxon>Plakobranchidae</taxon>
        <taxon>Elysia</taxon>
    </lineage>
</organism>
<evidence type="ECO:0000313" key="2">
    <source>
        <dbReference type="Proteomes" id="UP001283361"/>
    </source>
</evidence>
<protein>
    <submittedName>
        <fullName evidence="1">Uncharacterized protein</fullName>
    </submittedName>
</protein>
<name>A0AAE1APN2_9GAST</name>
<dbReference type="EMBL" id="JAWDGP010001468">
    <property type="protein sequence ID" value="KAK3791569.1"/>
    <property type="molecule type" value="Genomic_DNA"/>
</dbReference>